<reference evidence="1 3" key="1">
    <citation type="journal article" date="2008" name="Science">
        <title>The Physcomitrella genome reveals evolutionary insights into the conquest of land by plants.</title>
        <authorList>
            <person name="Rensing S."/>
            <person name="Lang D."/>
            <person name="Zimmer A."/>
            <person name="Terry A."/>
            <person name="Salamov A."/>
            <person name="Shapiro H."/>
            <person name="Nishiyama T."/>
            <person name="Perroud P.-F."/>
            <person name="Lindquist E."/>
            <person name="Kamisugi Y."/>
            <person name="Tanahashi T."/>
            <person name="Sakakibara K."/>
            <person name="Fujita T."/>
            <person name="Oishi K."/>
            <person name="Shin-I T."/>
            <person name="Kuroki Y."/>
            <person name="Toyoda A."/>
            <person name="Suzuki Y."/>
            <person name="Hashimoto A."/>
            <person name="Yamaguchi K."/>
            <person name="Sugano A."/>
            <person name="Kohara Y."/>
            <person name="Fujiyama A."/>
            <person name="Anterola A."/>
            <person name="Aoki S."/>
            <person name="Ashton N."/>
            <person name="Barbazuk W.B."/>
            <person name="Barker E."/>
            <person name="Bennetzen J."/>
            <person name="Bezanilla M."/>
            <person name="Blankenship R."/>
            <person name="Cho S.H."/>
            <person name="Dutcher S."/>
            <person name="Estelle M."/>
            <person name="Fawcett J.A."/>
            <person name="Gundlach H."/>
            <person name="Hanada K."/>
            <person name="Heyl A."/>
            <person name="Hicks K.A."/>
            <person name="Hugh J."/>
            <person name="Lohr M."/>
            <person name="Mayer K."/>
            <person name="Melkozernov A."/>
            <person name="Murata T."/>
            <person name="Nelson D."/>
            <person name="Pils B."/>
            <person name="Prigge M."/>
            <person name="Reiss B."/>
            <person name="Renner T."/>
            <person name="Rombauts S."/>
            <person name="Rushton P."/>
            <person name="Sanderfoot A."/>
            <person name="Schween G."/>
            <person name="Shiu S.-H."/>
            <person name="Stueber K."/>
            <person name="Theodoulou F.L."/>
            <person name="Tu H."/>
            <person name="Van de Peer Y."/>
            <person name="Verrier P.J."/>
            <person name="Waters E."/>
            <person name="Wood A."/>
            <person name="Yang L."/>
            <person name="Cove D."/>
            <person name="Cuming A."/>
            <person name="Hasebe M."/>
            <person name="Lucas S."/>
            <person name="Mishler D.B."/>
            <person name="Reski R."/>
            <person name="Grigoriev I."/>
            <person name="Quatrano R.S."/>
            <person name="Boore J.L."/>
        </authorList>
    </citation>
    <scope>NUCLEOTIDE SEQUENCE [LARGE SCALE GENOMIC DNA]</scope>
    <source>
        <strain evidence="2 3">cv. Gransden 2004</strain>
    </source>
</reference>
<evidence type="ECO:0000313" key="2">
    <source>
        <dbReference type="EnsemblPlants" id="Pp3c21_17670V3.1"/>
    </source>
</evidence>
<evidence type="ECO:0000313" key="3">
    <source>
        <dbReference type="Proteomes" id="UP000006727"/>
    </source>
</evidence>
<keyword evidence="3" id="KW-1185">Reference proteome</keyword>
<name>A0A2K1ISF6_PHYPA</name>
<dbReference type="EnsemblPlants" id="Pp3c21_17670V3.1">
    <property type="protein sequence ID" value="Pp3c21_17670V3.1"/>
    <property type="gene ID" value="Pp3c21_17670"/>
</dbReference>
<evidence type="ECO:0000313" key="1">
    <source>
        <dbReference type="EMBL" id="PNR32202.1"/>
    </source>
</evidence>
<dbReference type="InParanoid" id="A0A2K1ISF6"/>
<reference evidence="1 3" key="2">
    <citation type="journal article" date="2018" name="Plant J.">
        <title>The Physcomitrella patens chromosome-scale assembly reveals moss genome structure and evolution.</title>
        <authorList>
            <person name="Lang D."/>
            <person name="Ullrich K.K."/>
            <person name="Murat F."/>
            <person name="Fuchs J."/>
            <person name="Jenkins J."/>
            <person name="Haas F.B."/>
            <person name="Piednoel M."/>
            <person name="Gundlach H."/>
            <person name="Van Bel M."/>
            <person name="Meyberg R."/>
            <person name="Vives C."/>
            <person name="Morata J."/>
            <person name="Symeonidi A."/>
            <person name="Hiss M."/>
            <person name="Muchero W."/>
            <person name="Kamisugi Y."/>
            <person name="Saleh O."/>
            <person name="Blanc G."/>
            <person name="Decker E.L."/>
            <person name="van Gessel N."/>
            <person name="Grimwood J."/>
            <person name="Hayes R.D."/>
            <person name="Graham S.W."/>
            <person name="Gunter L.E."/>
            <person name="McDaniel S.F."/>
            <person name="Hoernstein S.N.W."/>
            <person name="Larsson A."/>
            <person name="Li F.W."/>
            <person name="Perroud P.F."/>
            <person name="Phillips J."/>
            <person name="Ranjan P."/>
            <person name="Rokshar D.S."/>
            <person name="Rothfels C.J."/>
            <person name="Schneider L."/>
            <person name="Shu S."/>
            <person name="Stevenson D.W."/>
            <person name="Thummler F."/>
            <person name="Tillich M."/>
            <person name="Villarreal Aguilar J.C."/>
            <person name="Widiez T."/>
            <person name="Wong G.K."/>
            <person name="Wymore A."/>
            <person name="Zhang Y."/>
            <person name="Zimmer A.D."/>
            <person name="Quatrano R.S."/>
            <person name="Mayer K.F.X."/>
            <person name="Goodstein D."/>
            <person name="Casacuberta J.M."/>
            <person name="Vandepoele K."/>
            <person name="Reski R."/>
            <person name="Cuming A.C."/>
            <person name="Tuskan G.A."/>
            <person name="Maumus F."/>
            <person name="Salse J."/>
            <person name="Schmutz J."/>
            <person name="Rensing S.A."/>
        </authorList>
    </citation>
    <scope>NUCLEOTIDE SEQUENCE [LARGE SCALE GENOMIC DNA]</scope>
    <source>
        <strain evidence="2 3">cv. Gransden 2004</strain>
    </source>
</reference>
<dbReference type="PaxDb" id="3218-PP1S85_137V6.1"/>
<dbReference type="Gramene" id="Pp3c21_17670V3.1">
    <property type="protein sequence ID" value="Pp3c21_17670V3.1"/>
    <property type="gene ID" value="Pp3c21_17670"/>
</dbReference>
<dbReference type="AlphaFoldDB" id="A0A2K1ISF6"/>
<accession>A0A2K1ISF6</accession>
<gene>
    <name evidence="1" type="ORF">PHYPA_026328</name>
</gene>
<dbReference type="EMBL" id="ABEU02000021">
    <property type="protein sequence ID" value="PNR32202.1"/>
    <property type="molecule type" value="Genomic_DNA"/>
</dbReference>
<organism evidence="1">
    <name type="scientific">Physcomitrium patens</name>
    <name type="common">Spreading-leaved earth moss</name>
    <name type="synonym">Physcomitrella patens</name>
    <dbReference type="NCBI Taxonomy" id="3218"/>
    <lineage>
        <taxon>Eukaryota</taxon>
        <taxon>Viridiplantae</taxon>
        <taxon>Streptophyta</taxon>
        <taxon>Embryophyta</taxon>
        <taxon>Bryophyta</taxon>
        <taxon>Bryophytina</taxon>
        <taxon>Bryopsida</taxon>
        <taxon>Funariidae</taxon>
        <taxon>Funariales</taxon>
        <taxon>Funariaceae</taxon>
        <taxon>Physcomitrium</taxon>
    </lineage>
</organism>
<dbReference type="Proteomes" id="UP000006727">
    <property type="component" value="Chromosome 21"/>
</dbReference>
<reference evidence="2" key="3">
    <citation type="submission" date="2020-12" db="UniProtKB">
        <authorList>
            <consortium name="EnsemblPlants"/>
        </authorList>
    </citation>
    <scope>IDENTIFICATION</scope>
</reference>
<sequence>MDFCIQVEFSLEPLSKKFVLSFFFNQGSSKD</sequence>
<proteinExistence type="predicted"/>
<protein>
    <submittedName>
        <fullName evidence="1 2">Uncharacterized protein</fullName>
    </submittedName>
</protein>